<sequence length="147" mass="17197">MKGKIYITTEDLAYIRTGETVSLGDFLSELKRSKLISSTHIEKKFGMGHNTFNRLCDKETSITADTKDKLGLYIAYYLNKFEENYEDNLEALEKDDEMDKTLKKKKIEDLKNKKVKCSESIENFKKVFGSKAEYCFKRVREDDKFKS</sequence>
<dbReference type="RefSeq" id="WP_217756435.1">
    <property type="nucleotide sequence ID" value="NZ_JAHOMZ010000031.1"/>
</dbReference>
<accession>A0AAW5I1G0</accession>
<reference evidence="1" key="1">
    <citation type="submission" date="2022-07" db="EMBL/GenBank/DDBJ databases">
        <title>Prevotella copri.</title>
        <authorList>
            <person name="Yang C."/>
        </authorList>
    </citation>
    <scope>NUCLEOTIDE SEQUENCE</scope>
    <source>
        <strain evidence="1">HF88</strain>
    </source>
</reference>
<organism evidence="1 2">
    <name type="scientific">Segatella copri</name>
    <dbReference type="NCBI Taxonomy" id="165179"/>
    <lineage>
        <taxon>Bacteria</taxon>
        <taxon>Pseudomonadati</taxon>
        <taxon>Bacteroidota</taxon>
        <taxon>Bacteroidia</taxon>
        <taxon>Bacteroidales</taxon>
        <taxon>Prevotellaceae</taxon>
        <taxon>Segatella</taxon>
    </lineage>
</organism>
<gene>
    <name evidence="1" type="ORF">NND11_01415</name>
</gene>
<comment type="caution">
    <text evidence="1">The sequence shown here is derived from an EMBL/GenBank/DDBJ whole genome shotgun (WGS) entry which is preliminary data.</text>
</comment>
<evidence type="ECO:0000313" key="1">
    <source>
        <dbReference type="EMBL" id="MCP9500219.1"/>
    </source>
</evidence>
<evidence type="ECO:0000313" key="2">
    <source>
        <dbReference type="Proteomes" id="UP001206014"/>
    </source>
</evidence>
<dbReference type="AlphaFoldDB" id="A0AAW5I1G0"/>
<name>A0AAW5I1G0_9BACT</name>
<proteinExistence type="predicted"/>
<protein>
    <submittedName>
        <fullName evidence="1">Uncharacterized protein</fullName>
    </submittedName>
</protein>
<dbReference type="Proteomes" id="UP001206014">
    <property type="component" value="Unassembled WGS sequence"/>
</dbReference>
<dbReference type="EMBL" id="JANDXR010000001">
    <property type="protein sequence ID" value="MCP9500219.1"/>
    <property type="molecule type" value="Genomic_DNA"/>
</dbReference>